<feature type="region of interest" description="Disordered" evidence="1">
    <location>
        <begin position="98"/>
        <end position="122"/>
    </location>
</feature>
<sequence length="241" mass="26342">MTQTSGYSHLHSANSIPLYTRRTIADHRARLLRISTGIGAQRTLHLAKLRARAMRVGRSRHIALLSSHRLPLQAQPGVTPIRTYLLSPRPYPVSRLNSKQREYTQHPGPSTQTPPPSNQAPCRRLLVPSRTIVESHRTTDPRKKIKLDTAQTTLPAHLATPTRGATSLDHKTTPTVAITTPTHLDHDEEPAEEAVQVEPPAPTPEPPQSQQRDAAIRAGGGGARAWGCGRGHSTSEESESS</sequence>
<name>A0AAD7MYM9_9AGAR</name>
<keyword evidence="3" id="KW-1185">Reference proteome</keyword>
<feature type="region of interest" description="Disordered" evidence="1">
    <location>
        <begin position="182"/>
        <end position="241"/>
    </location>
</feature>
<organism evidence="2 3">
    <name type="scientific">Mycena maculata</name>
    <dbReference type="NCBI Taxonomy" id="230809"/>
    <lineage>
        <taxon>Eukaryota</taxon>
        <taxon>Fungi</taxon>
        <taxon>Dikarya</taxon>
        <taxon>Basidiomycota</taxon>
        <taxon>Agaricomycotina</taxon>
        <taxon>Agaricomycetes</taxon>
        <taxon>Agaricomycetidae</taxon>
        <taxon>Agaricales</taxon>
        <taxon>Marasmiineae</taxon>
        <taxon>Mycenaceae</taxon>
        <taxon>Mycena</taxon>
    </lineage>
</organism>
<gene>
    <name evidence="2" type="ORF">DFH07DRAFT_99543</name>
</gene>
<proteinExistence type="predicted"/>
<dbReference type="EMBL" id="JARJLG010000148">
    <property type="protein sequence ID" value="KAJ7736577.1"/>
    <property type="molecule type" value="Genomic_DNA"/>
</dbReference>
<dbReference type="Proteomes" id="UP001215280">
    <property type="component" value="Unassembled WGS sequence"/>
</dbReference>
<protein>
    <submittedName>
        <fullName evidence="2">Uncharacterized protein</fullName>
    </submittedName>
</protein>
<evidence type="ECO:0000313" key="2">
    <source>
        <dbReference type="EMBL" id="KAJ7736577.1"/>
    </source>
</evidence>
<accession>A0AAD7MYM9</accession>
<reference evidence="2" key="1">
    <citation type="submission" date="2023-03" db="EMBL/GenBank/DDBJ databases">
        <title>Massive genome expansion in bonnet fungi (Mycena s.s.) driven by repeated elements and novel gene families across ecological guilds.</title>
        <authorList>
            <consortium name="Lawrence Berkeley National Laboratory"/>
            <person name="Harder C.B."/>
            <person name="Miyauchi S."/>
            <person name="Viragh M."/>
            <person name="Kuo A."/>
            <person name="Thoen E."/>
            <person name="Andreopoulos B."/>
            <person name="Lu D."/>
            <person name="Skrede I."/>
            <person name="Drula E."/>
            <person name="Henrissat B."/>
            <person name="Morin E."/>
            <person name="Kohler A."/>
            <person name="Barry K."/>
            <person name="LaButti K."/>
            <person name="Morin E."/>
            <person name="Salamov A."/>
            <person name="Lipzen A."/>
            <person name="Mereny Z."/>
            <person name="Hegedus B."/>
            <person name="Baldrian P."/>
            <person name="Stursova M."/>
            <person name="Weitz H."/>
            <person name="Taylor A."/>
            <person name="Grigoriev I.V."/>
            <person name="Nagy L.G."/>
            <person name="Martin F."/>
            <person name="Kauserud H."/>
        </authorList>
    </citation>
    <scope>NUCLEOTIDE SEQUENCE</scope>
    <source>
        <strain evidence="2">CBHHK188m</strain>
    </source>
</reference>
<dbReference type="AlphaFoldDB" id="A0AAD7MYM9"/>
<evidence type="ECO:0000313" key="3">
    <source>
        <dbReference type="Proteomes" id="UP001215280"/>
    </source>
</evidence>
<evidence type="ECO:0000256" key="1">
    <source>
        <dbReference type="SAM" id="MobiDB-lite"/>
    </source>
</evidence>
<comment type="caution">
    <text evidence="2">The sequence shown here is derived from an EMBL/GenBank/DDBJ whole genome shotgun (WGS) entry which is preliminary data.</text>
</comment>
<feature type="compositionally biased region" description="Gly residues" evidence="1">
    <location>
        <begin position="218"/>
        <end position="230"/>
    </location>
</feature>